<evidence type="ECO:0000256" key="3">
    <source>
        <dbReference type="ARBA" id="ARBA00022448"/>
    </source>
</evidence>
<keyword evidence="3 14" id="KW-0813">Transport</keyword>
<organism evidence="16">
    <name type="scientific">Crossorhombus kobensis</name>
    <name type="common">Kobe flounder</name>
    <dbReference type="NCBI Taxonomy" id="195604"/>
    <lineage>
        <taxon>Eukaryota</taxon>
        <taxon>Metazoa</taxon>
        <taxon>Chordata</taxon>
        <taxon>Craniata</taxon>
        <taxon>Vertebrata</taxon>
        <taxon>Euteleostomi</taxon>
        <taxon>Actinopterygii</taxon>
        <taxon>Neopterygii</taxon>
        <taxon>Teleostei</taxon>
        <taxon>Neoteleostei</taxon>
        <taxon>Acanthomorphata</taxon>
        <taxon>Carangaria</taxon>
        <taxon>Pleuronectiformes</taxon>
        <taxon>Pleuronectoidei</taxon>
        <taxon>Bothidae</taxon>
        <taxon>Crossorhombus</taxon>
    </lineage>
</organism>
<evidence type="ECO:0000256" key="7">
    <source>
        <dbReference type="ARBA" id="ARBA00022989"/>
    </source>
</evidence>
<gene>
    <name evidence="16" type="primary">ATPase 8</name>
</gene>
<keyword evidence="7 15" id="KW-1133">Transmembrane helix</keyword>
<evidence type="ECO:0000256" key="13">
    <source>
        <dbReference type="ARBA" id="ARBA00064647"/>
    </source>
</evidence>
<sequence length="55" mass="6593">MPQLNPAPWFMILLFSWFIFLTVLPGKVLKHSEPNQPQVEPTYTAQKSTWTWPWY</sequence>
<accession>A0A090AMS0</accession>
<dbReference type="InterPro" id="IPR050635">
    <property type="entry name" value="ATPase_protein_8"/>
</dbReference>
<evidence type="ECO:0000256" key="5">
    <source>
        <dbReference type="ARBA" id="ARBA00022692"/>
    </source>
</evidence>
<keyword evidence="6 14" id="KW-0375">Hydrogen ion transport</keyword>
<dbReference type="GO" id="GO:0015078">
    <property type="term" value="F:proton transmembrane transporter activity"/>
    <property type="evidence" value="ECO:0007669"/>
    <property type="project" value="InterPro"/>
</dbReference>
<evidence type="ECO:0000313" key="16">
    <source>
        <dbReference type="EMBL" id="BAP58929.1"/>
    </source>
</evidence>
<feature type="transmembrane region" description="Helical" evidence="15">
    <location>
        <begin position="6"/>
        <end position="24"/>
    </location>
</feature>
<proteinExistence type="inferred from homology"/>
<keyword evidence="11" id="KW-0066">ATP synthesis</keyword>
<protein>
    <recommendedName>
        <fullName evidence="14">ATP synthase complex subunit 8</fullName>
    </recommendedName>
</protein>
<keyword evidence="9 14" id="KW-0496">Mitochondrion</keyword>
<evidence type="ECO:0000256" key="10">
    <source>
        <dbReference type="ARBA" id="ARBA00023136"/>
    </source>
</evidence>
<reference evidence="16" key="1">
    <citation type="journal article" date="2014" name="Gene">
        <title>Mitochondrial genomic investigation of flatfish monophyly.</title>
        <authorList>
            <person name="Campbell M.A."/>
            <person name="Lopez J.A."/>
            <person name="Satoh T.P."/>
            <person name="Chen W.-J."/>
            <person name="Miya M."/>
        </authorList>
    </citation>
    <scope>NUCLEOTIDE SEQUENCE</scope>
</reference>
<dbReference type="PANTHER" id="PTHR39937:SF1">
    <property type="entry name" value="ATP SYNTHASE PROTEIN 8"/>
    <property type="match status" value="1"/>
</dbReference>
<dbReference type="AlphaFoldDB" id="A0A090AMS0"/>
<dbReference type="Pfam" id="PF00895">
    <property type="entry name" value="ATP-synt_8"/>
    <property type="match status" value="1"/>
</dbReference>
<evidence type="ECO:0000256" key="8">
    <source>
        <dbReference type="ARBA" id="ARBA00023065"/>
    </source>
</evidence>
<keyword evidence="8 14" id="KW-0406">Ion transport</keyword>
<dbReference type="InterPro" id="IPR001421">
    <property type="entry name" value="ATP8_metazoa"/>
</dbReference>
<keyword evidence="10 15" id="KW-0472">Membrane</keyword>
<comment type="similarity">
    <text evidence="2 14">Belongs to the ATPase protein 8 family.</text>
</comment>
<evidence type="ECO:0000256" key="12">
    <source>
        <dbReference type="ARBA" id="ARBA00053067"/>
    </source>
</evidence>
<evidence type="ECO:0000256" key="6">
    <source>
        <dbReference type="ARBA" id="ARBA00022781"/>
    </source>
</evidence>
<evidence type="ECO:0000256" key="2">
    <source>
        <dbReference type="ARBA" id="ARBA00008892"/>
    </source>
</evidence>
<geneLocation type="mitochondrion" evidence="16"/>
<comment type="subcellular location">
    <subcellularLocation>
        <location evidence="1 14">Mitochondrion membrane</location>
        <topology evidence="1 14">Single-pass membrane protein</topology>
    </subcellularLocation>
</comment>
<dbReference type="GO" id="GO:0015986">
    <property type="term" value="P:proton motive force-driven ATP synthesis"/>
    <property type="evidence" value="ECO:0007669"/>
    <property type="project" value="InterPro"/>
</dbReference>
<dbReference type="PANTHER" id="PTHR39937">
    <property type="entry name" value="ATP SYNTHASE PROTEIN 8"/>
    <property type="match status" value="1"/>
</dbReference>
<dbReference type="GO" id="GO:0031966">
    <property type="term" value="C:mitochondrial membrane"/>
    <property type="evidence" value="ECO:0007669"/>
    <property type="project" value="UniProtKB-SubCell"/>
</dbReference>
<dbReference type="GO" id="GO:0045259">
    <property type="term" value="C:proton-transporting ATP synthase complex"/>
    <property type="evidence" value="ECO:0007669"/>
    <property type="project" value="UniProtKB-KW"/>
</dbReference>
<keyword evidence="5 14" id="KW-0812">Transmembrane</keyword>
<evidence type="ECO:0000256" key="9">
    <source>
        <dbReference type="ARBA" id="ARBA00023128"/>
    </source>
</evidence>
<comment type="function">
    <text evidence="12">Subunit 8, of the mitochondrial membrane ATP synthase complex (F(1)F(0) ATP synthase or Complex V) that produces ATP from ADP in the presence of a proton gradient across the membrane which is generated by electron transport complexes of the respiratory chain. ATP synthase complex consist of a soluble F(1) head domain - the catalytic core - and a membrane F(1) domain - the membrane proton channel. These two domains are linked by a central stalk rotating inside the F(1) region and a stationary peripheral stalk. During catalysis, ATP synthesis in the catalytic domain of F(1) is coupled via a rotary mechanism of the central stalk subunits to proton translocation. In vivo, can only synthesize ATP although its ATP hydrolase activity can be activated artificially in vitro. Part of the complex F(0) domain.</text>
</comment>
<name>A0A090AMS0_9PLEU</name>
<evidence type="ECO:0000256" key="15">
    <source>
        <dbReference type="SAM" id="Phobius"/>
    </source>
</evidence>
<evidence type="ECO:0000256" key="1">
    <source>
        <dbReference type="ARBA" id="ARBA00004304"/>
    </source>
</evidence>
<dbReference type="EMBL" id="AP014589">
    <property type="protein sequence ID" value="BAP58929.1"/>
    <property type="molecule type" value="Genomic_DNA"/>
</dbReference>
<evidence type="ECO:0000256" key="11">
    <source>
        <dbReference type="ARBA" id="ARBA00023310"/>
    </source>
</evidence>
<comment type="subunit">
    <text evidence="13">Component of the ATP synthase complex composed at least of ATP5F1A/subunit alpha, ATP5F1B/subunit beta, ATP5MC1/subunit c (homooctomer), MT-ATP6/subunit a, MT-ATP8/subunit 8, ATP5ME/subunit e, ATP5MF/subunit f, ATP5MG/subunit g, ATP5MK/subunit k, ATP5MJ/subunit j, ATP5F1C/subunit gamma, ATP5F1D/subunit delta, ATP5F1E/subunit epsilon, ATP5PF/subunit F6, ATP5PB/subunit b, ATP5PD/subunit d, ATP5PO/subunit OSCP. ATP synthase complex consists of a soluble F(1) head domain (subunits alpha(3) and beta(3)) - the catalytic core - and a membrane F(0) domain - the membrane proton channel (subunits c, a, 8, e, f, g, k and j). These two domains are linked by a central stalk (subunits gamma, delta, and epsilon) rotating inside the F1 region and a stationary peripheral stalk (subunits F6, b, d, and OSCP).</text>
</comment>
<evidence type="ECO:0000256" key="14">
    <source>
        <dbReference type="RuleBase" id="RU003661"/>
    </source>
</evidence>
<keyword evidence="4 14" id="KW-0138">CF(0)</keyword>
<evidence type="ECO:0000256" key="4">
    <source>
        <dbReference type="ARBA" id="ARBA00022547"/>
    </source>
</evidence>